<keyword evidence="5 9" id="KW-0547">Nucleotide-binding</keyword>
<evidence type="ECO:0000256" key="4">
    <source>
        <dbReference type="ARBA" id="ARBA00022598"/>
    </source>
</evidence>
<evidence type="ECO:0000256" key="2">
    <source>
        <dbReference type="ARBA" id="ARBA00010871"/>
    </source>
</evidence>
<evidence type="ECO:0000256" key="7">
    <source>
        <dbReference type="ARBA" id="ARBA00022960"/>
    </source>
</evidence>
<dbReference type="GO" id="GO:0005524">
    <property type="term" value="F:ATP binding"/>
    <property type="evidence" value="ECO:0007669"/>
    <property type="project" value="UniProtKB-UniRule"/>
</dbReference>
<keyword evidence="4" id="KW-0436">Ligase</keyword>
<proteinExistence type="inferred from homology"/>
<evidence type="ECO:0000313" key="11">
    <source>
        <dbReference type="EMBL" id="KAK3168222.1"/>
    </source>
</evidence>
<evidence type="ECO:0000256" key="5">
    <source>
        <dbReference type="ARBA" id="ARBA00022741"/>
    </source>
</evidence>
<evidence type="ECO:0000256" key="3">
    <source>
        <dbReference type="ARBA" id="ARBA00022490"/>
    </source>
</evidence>
<organism evidence="11 12">
    <name type="scientific">Lepraria neglecta</name>
    <dbReference type="NCBI Taxonomy" id="209136"/>
    <lineage>
        <taxon>Eukaryota</taxon>
        <taxon>Fungi</taxon>
        <taxon>Dikarya</taxon>
        <taxon>Ascomycota</taxon>
        <taxon>Pezizomycotina</taxon>
        <taxon>Lecanoromycetes</taxon>
        <taxon>OSLEUM clade</taxon>
        <taxon>Lecanoromycetidae</taxon>
        <taxon>Lecanorales</taxon>
        <taxon>Lecanorineae</taxon>
        <taxon>Stereocaulaceae</taxon>
        <taxon>Lepraria</taxon>
    </lineage>
</organism>
<dbReference type="SUPFAM" id="SSF56059">
    <property type="entry name" value="Glutathione synthetase ATP-binding domain-like"/>
    <property type="match status" value="1"/>
</dbReference>
<evidence type="ECO:0000256" key="6">
    <source>
        <dbReference type="ARBA" id="ARBA00022840"/>
    </source>
</evidence>
<dbReference type="PANTHER" id="PTHR23132">
    <property type="entry name" value="D-ALANINE--D-ALANINE LIGASE"/>
    <property type="match status" value="1"/>
</dbReference>
<dbReference type="PROSITE" id="PS00844">
    <property type="entry name" value="DALA_DALA_LIGASE_2"/>
    <property type="match status" value="1"/>
</dbReference>
<evidence type="ECO:0000256" key="1">
    <source>
        <dbReference type="ARBA" id="ARBA00004496"/>
    </source>
</evidence>
<evidence type="ECO:0000256" key="8">
    <source>
        <dbReference type="ARBA" id="ARBA00022984"/>
    </source>
</evidence>
<dbReference type="GO" id="GO:0008716">
    <property type="term" value="F:D-alanine-D-alanine ligase activity"/>
    <property type="evidence" value="ECO:0007669"/>
    <property type="project" value="InterPro"/>
</dbReference>
<dbReference type="GO" id="GO:0008360">
    <property type="term" value="P:regulation of cell shape"/>
    <property type="evidence" value="ECO:0007669"/>
    <property type="project" value="UniProtKB-KW"/>
</dbReference>
<dbReference type="PROSITE" id="PS50975">
    <property type="entry name" value="ATP_GRASP"/>
    <property type="match status" value="1"/>
</dbReference>
<dbReference type="Gene3D" id="3.30.470.20">
    <property type="entry name" value="ATP-grasp fold, B domain"/>
    <property type="match status" value="1"/>
</dbReference>
<dbReference type="InterPro" id="IPR011095">
    <property type="entry name" value="Dala_Dala_lig_C"/>
</dbReference>
<feature type="domain" description="ATP-grasp" evidence="10">
    <location>
        <begin position="50"/>
        <end position="275"/>
    </location>
</feature>
<sequence length="307" mass="33492">MTTAPLTIAFVYDDESSWLAAGFSERKTGDKADDHGISGIVAALEMLVHKVVKPRTKSELPTLDRVQHAIESSRHAAALQEYPLFAKPIGEDTSKGILTSSKIKRPKDLAPTIDELEALYRGQDVLLETFLSGREITVGIVGTGENSRVIGANEYVYKKPELSNDGSGPEFIDFASDIVKNYPMDENVHMDVVTADLSDPQVHSACQLALAAWKMLHCRHAGRIDTRFDGMGEKGVPKVMEVNPIPGIIPDWSDLPLIAVNNGVPYQELLKEIIDSALERTKKGSVCQAAKASNENAVGSPMARQER</sequence>
<dbReference type="GO" id="GO:0046872">
    <property type="term" value="F:metal ion binding"/>
    <property type="evidence" value="ECO:0007669"/>
    <property type="project" value="InterPro"/>
</dbReference>
<dbReference type="EMBL" id="JASNWA010000010">
    <property type="protein sequence ID" value="KAK3168222.1"/>
    <property type="molecule type" value="Genomic_DNA"/>
</dbReference>
<dbReference type="Gene3D" id="3.30.1490.20">
    <property type="entry name" value="ATP-grasp fold, A domain"/>
    <property type="match status" value="1"/>
</dbReference>
<accession>A0AAE0DER3</accession>
<protein>
    <recommendedName>
        <fullName evidence="10">ATP-grasp domain-containing protein</fullName>
    </recommendedName>
</protein>
<dbReference type="GO" id="GO:0005737">
    <property type="term" value="C:cytoplasm"/>
    <property type="evidence" value="ECO:0007669"/>
    <property type="project" value="UniProtKB-SubCell"/>
</dbReference>
<keyword evidence="6 9" id="KW-0067">ATP-binding</keyword>
<evidence type="ECO:0000259" key="10">
    <source>
        <dbReference type="PROSITE" id="PS50975"/>
    </source>
</evidence>
<dbReference type="InterPro" id="IPR000291">
    <property type="entry name" value="D-Ala_lig_Van_CS"/>
</dbReference>
<dbReference type="Pfam" id="PF07478">
    <property type="entry name" value="Dala_Dala_lig_C"/>
    <property type="match status" value="1"/>
</dbReference>
<name>A0AAE0DER3_9LECA</name>
<keyword evidence="8" id="KW-0573">Peptidoglycan synthesis</keyword>
<gene>
    <name evidence="11" type="ORF">OEA41_004668</name>
</gene>
<keyword evidence="7" id="KW-0133">Cell shape</keyword>
<dbReference type="InterPro" id="IPR011761">
    <property type="entry name" value="ATP-grasp"/>
</dbReference>
<comment type="similarity">
    <text evidence="2">Belongs to the D-alanine--D-alanine ligase family.</text>
</comment>
<comment type="subcellular location">
    <subcellularLocation>
        <location evidence="1">Cytoplasm</location>
    </subcellularLocation>
</comment>
<reference evidence="11" key="1">
    <citation type="submission" date="2022-11" db="EMBL/GenBank/DDBJ databases">
        <title>Chromosomal genome sequence assembly and mating type (MAT) locus characterization of the leprose asexual lichenized fungus Lepraria neglecta (Nyl.) Erichsen.</title>
        <authorList>
            <person name="Allen J.L."/>
            <person name="Pfeffer B."/>
        </authorList>
    </citation>
    <scope>NUCLEOTIDE SEQUENCE</scope>
    <source>
        <strain evidence="11">Allen 5258</strain>
    </source>
</reference>
<dbReference type="Proteomes" id="UP001276659">
    <property type="component" value="Unassembled WGS sequence"/>
</dbReference>
<dbReference type="PANTHER" id="PTHR23132:SF23">
    <property type="entry name" value="D-ALANINE--D-ALANINE LIGASE B"/>
    <property type="match status" value="1"/>
</dbReference>
<evidence type="ECO:0000313" key="12">
    <source>
        <dbReference type="Proteomes" id="UP001276659"/>
    </source>
</evidence>
<dbReference type="InterPro" id="IPR013815">
    <property type="entry name" value="ATP_grasp_subdomain_1"/>
</dbReference>
<keyword evidence="12" id="KW-1185">Reference proteome</keyword>
<dbReference type="AlphaFoldDB" id="A0AAE0DER3"/>
<evidence type="ECO:0000256" key="9">
    <source>
        <dbReference type="PROSITE-ProRule" id="PRU00409"/>
    </source>
</evidence>
<comment type="caution">
    <text evidence="11">The sequence shown here is derived from an EMBL/GenBank/DDBJ whole genome shotgun (WGS) entry which is preliminary data.</text>
</comment>
<keyword evidence="3" id="KW-0963">Cytoplasm</keyword>